<gene>
    <name evidence="1" type="ORF">EVAR_54344_1</name>
</gene>
<keyword evidence="2" id="KW-1185">Reference proteome</keyword>
<comment type="caution">
    <text evidence="1">The sequence shown here is derived from an EMBL/GenBank/DDBJ whole genome shotgun (WGS) entry which is preliminary data.</text>
</comment>
<sequence>MLRRALFAAIVRTSSASIVRPALPQVPASTPSSDPLTTKRDSDDAHAVFKGANVDWISEEWKQLRVRTELASTASLISKRENLRMIEIAVDAYPKHGIPGLGNQIVCPLKYAMAMFCVNNSVRYRRARRVDKP</sequence>
<reference evidence="1 2" key="1">
    <citation type="journal article" date="2019" name="Commun. Biol.">
        <title>The bagworm genome reveals a unique fibroin gene that provides high tensile strength.</title>
        <authorList>
            <person name="Kono N."/>
            <person name="Nakamura H."/>
            <person name="Ohtoshi R."/>
            <person name="Tomita M."/>
            <person name="Numata K."/>
            <person name="Arakawa K."/>
        </authorList>
    </citation>
    <scope>NUCLEOTIDE SEQUENCE [LARGE SCALE GENOMIC DNA]</scope>
</reference>
<protein>
    <submittedName>
        <fullName evidence="1">Uncharacterized protein</fullName>
    </submittedName>
</protein>
<evidence type="ECO:0000313" key="2">
    <source>
        <dbReference type="Proteomes" id="UP000299102"/>
    </source>
</evidence>
<organism evidence="1 2">
    <name type="scientific">Eumeta variegata</name>
    <name type="common">Bagworm moth</name>
    <name type="synonym">Eumeta japonica</name>
    <dbReference type="NCBI Taxonomy" id="151549"/>
    <lineage>
        <taxon>Eukaryota</taxon>
        <taxon>Metazoa</taxon>
        <taxon>Ecdysozoa</taxon>
        <taxon>Arthropoda</taxon>
        <taxon>Hexapoda</taxon>
        <taxon>Insecta</taxon>
        <taxon>Pterygota</taxon>
        <taxon>Neoptera</taxon>
        <taxon>Endopterygota</taxon>
        <taxon>Lepidoptera</taxon>
        <taxon>Glossata</taxon>
        <taxon>Ditrysia</taxon>
        <taxon>Tineoidea</taxon>
        <taxon>Psychidae</taxon>
        <taxon>Oiketicinae</taxon>
        <taxon>Eumeta</taxon>
    </lineage>
</organism>
<accession>A0A4C1Z9J8</accession>
<dbReference type="Proteomes" id="UP000299102">
    <property type="component" value="Unassembled WGS sequence"/>
</dbReference>
<proteinExistence type="predicted"/>
<dbReference type="EMBL" id="BGZK01001615">
    <property type="protein sequence ID" value="GBP83327.1"/>
    <property type="molecule type" value="Genomic_DNA"/>
</dbReference>
<name>A0A4C1Z9J8_EUMVA</name>
<evidence type="ECO:0000313" key="1">
    <source>
        <dbReference type="EMBL" id="GBP83327.1"/>
    </source>
</evidence>
<dbReference type="AlphaFoldDB" id="A0A4C1Z9J8"/>